<reference evidence="2" key="1">
    <citation type="submission" date="2015-07" db="EMBL/GenBank/DDBJ databases">
        <authorList>
            <person name="Rodrigo-Torres Lidia"/>
            <person name="Arahal R.David."/>
        </authorList>
    </citation>
    <scope>NUCLEOTIDE SEQUENCE [LARGE SCALE GENOMIC DNA]</scope>
    <source>
        <strain evidence="2">CECT 5096</strain>
    </source>
</reference>
<evidence type="ECO:0000313" key="1">
    <source>
        <dbReference type="EMBL" id="CTQ74446.1"/>
    </source>
</evidence>
<dbReference type="OrthoDB" id="5321503at2"/>
<dbReference type="GO" id="GO:0008800">
    <property type="term" value="F:beta-lactamase activity"/>
    <property type="evidence" value="ECO:0007669"/>
    <property type="project" value="UniProtKB-EC"/>
</dbReference>
<dbReference type="EC" id="3.5.2.6" evidence="1"/>
<dbReference type="EMBL" id="CXWC01000011">
    <property type="protein sequence ID" value="CTQ74446.1"/>
    <property type="molecule type" value="Genomic_DNA"/>
</dbReference>
<dbReference type="InterPro" id="IPR011990">
    <property type="entry name" value="TPR-like_helical_dom_sf"/>
</dbReference>
<dbReference type="Gene3D" id="1.25.40.10">
    <property type="entry name" value="Tetratricopeptide repeat domain"/>
    <property type="match status" value="2"/>
</dbReference>
<dbReference type="Pfam" id="PF08238">
    <property type="entry name" value="Sel1"/>
    <property type="match status" value="6"/>
</dbReference>
<dbReference type="InterPro" id="IPR052945">
    <property type="entry name" value="Mitotic_Regulator"/>
</dbReference>
<accession>A0A0M7AJ53</accession>
<dbReference type="SMART" id="SM00671">
    <property type="entry name" value="SEL1"/>
    <property type="match status" value="8"/>
</dbReference>
<dbReference type="PANTHER" id="PTHR43628:SF1">
    <property type="entry name" value="CHITIN SYNTHASE REGULATORY FACTOR 2-RELATED"/>
    <property type="match status" value="1"/>
</dbReference>
<keyword evidence="1" id="KW-0378">Hydrolase</keyword>
<dbReference type="RefSeq" id="WP_055112283.1">
    <property type="nucleotide sequence ID" value="NZ_CANKXR010000005.1"/>
</dbReference>
<sequence length="408" mass="45267">MTRTDKKSFLWKGLLLGAVFGVAGVVALTSETMPVKIKSERIDPTIEEMIKQARGLQKVGRWEAAADILTQLANDGHPVALFHLGRAYKNGWGVNTDLEQSRLIFMEAVRYSFAYRGETAYELGRLFQRSSGEKCAEIALQWFMKALDWDYPKAHVQLAKHHERGIGTERDLTAAFYHYEQAAIAGYPSSTINYARILLTGRYGVTPDPERARFWAERAIAGLEQKARDGSASSAKTLGRIYRDGEFMAMDRSRARDWFLRSANLGDAGAMHDLAQMLISASLDEKSAEEALKWLRLAATAEHGGALTALARLHLKQSFDLEPESAVELLERGVAVGHPGAMEELGRLFARGKYVPQDRTKALELARKGTDRGHQGSASLLQDLLQEDEANLTVIEKSTSQKSAKKEG</sequence>
<keyword evidence="2" id="KW-1185">Reference proteome</keyword>
<dbReference type="STRING" id="311410.LA5095_00913"/>
<dbReference type="InterPro" id="IPR006597">
    <property type="entry name" value="Sel1-like"/>
</dbReference>
<dbReference type="GeneID" id="97671369"/>
<evidence type="ECO:0000313" key="2">
    <source>
        <dbReference type="Proteomes" id="UP000049983"/>
    </source>
</evidence>
<proteinExistence type="predicted"/>
<name>A0A0M7AJ53_9HYPH</name>
<dbReference type="SUPFAM" id="SSF81901">
    <property type="entry name" value="HCP-like"/>
    <property type="match status" value="2"/>
</dbReference>
<dbReference type="Proteomes" id="UP000049983">
    <property type="component" value="Unassembled WGS sequence"/>
</dbReference>
<dbReference type="AlphaFoldDB" id="A0A0M7AJ53"/>
<dbReference type="PANTHER" id="PTHR43628">
    <property type="entry name" value="ACTIVATOR OF C KINASE PROTEIN 1-RELATED"/>
    <property type="match status" value="1"/>
</dbReference>
<organism evidence="1 2">
    <name type="scientific">Roseibium album</name>
    <dbReference type="NCBI Taxonomy" id="311410"/>
    <lineage>
        <taxon>Bacteria</taxon>
        <taxon>Pseudomonadati</taxon>
        <taxon>Pseudomonadota</taxon>
        <taxon>Alphaproteobacteria</taxon>
        <taxon>Hyphomicrobiales</taxon>
        <taxon>Stappiaceae</taxon>
        <taxon>Roseibium</taxon>
    </lineage>
</organism>
<protein>
    <submittedName>
        <fullName evidence="1">Putative beta-lactamase HcpC</fullName>
        <ecNumber evidence="1">3.5.2.6</ecNumber>
    </submittedName>
</protein>
<gene>
    <name evidence="1" type="primary">hcpC_3</name>
    <name evidence="1" type="ORF">LA5096_04051</name>
</gene>